<dbReference type="Pfam" id="PF14567">
    <property type="entry name" value="SUKH_5"/>
    <property type="match status" value="1"/>
</dbReference>
<dbReference type="SUPFAM" id="SSF160631">
    <property type="entry name" value="SMI1/KNR4-like"/>
    <property type="match status" value="1"/>
</dbReference>
<evidence type="ECO:0000313" key="1">
    <source>
        <dbReference type="EMBL" id="MDP0589611.1"/>
    </source>
</evidence>
<dbReference type="InterPro" id="IPR037883">
    <property type="entry name" value="Knr4/Smi1-like_sf"/>
</dbReference>
<comment type="caution">
    <text evidence="1">The sequence shown here is derived from an EMBL/GenBank/DDBJ whole genome shotgun (WGS) entry which is preliminary data.</text>
</comment>
<proteinExistence type="predicted"/>
<dbReference type="Gene3D" id="3.40.1580.10">
    <property type="entry name" value="SMI1/KNR4-like"/>
    <property type="match status" value="1"/>
</dbReference>
<gene>
    <name evidence="1" type="ORF">QS748_10640</name>
</gene>
<keyword evidence="2" id="KW-1185">Reference proteome</keyword>
<reference evidence="1 2" key="1">
    <citation type="journal article" date="2023" name="bioRxiv">
        <title>An intranuclear bacterial parasite of deep-sea mussels expresses apoptosis inhibitors acquired from its host.</title>
        <authorList>
            <person name="Gonzalez Porras M.A."/>
            <person name="Assie A."/>
            <person name="Tietjen M."/>
            <person name="Violette M."/>
            <person name="Kleiner M."/>
            <person name="Gruber-Vodicka H."/>
            <person name="Dubilier N."/>
            <person name="Leisch N."/>
        </authorList>
    </citation>
    <scope>NUCLEOTIDE SEQUENCE [LARGE SCALE GENOMIC DNA]</scope>
    <source>
        <strain evidence="1">IAP13</strain>
    </source>
</reference>
<dbReference type="AlphaFoldDB" id="A0AA90P062"/>
<dbReference type="EMBL" id="JASXSV010000017">
    <property type="protein sequence ID" value="MDP0589611.1"/>
    <property type="molecule type" value="Genomic_DNA"/>
</dbReference>
<sequence length="143" mass="15933">MGDDITIESSEDVIDMLRNLAVDIPVLLKLPVDDDLLTTEETILMSLPYDLREFLLTVSDVVYGSLEPVTVADPCAHTYLPDIASQAWSIGVPRHLIPICQVDDSYYCIDGGGEVSLWTVGGDSPDIIWESIWHWAQNIWLNS</sequence>
<evidence type="ECO:0000313" key="2">
    <source>
        <dbReference type="Proteomes" id="UP001178148"/>
    </source>
</evidence>
<name>A0AA90P062_9GAMM</name>
<dbReference type="Proteomes" id="UP001178148">
    <property type="component" value="Unassembled WGS sequence"/>
</dbReference>
<protein>
    <submittedName>
        <fullName evidence="1">SMI1/KNR4 family protein</fullName>
    </submittedName>
</protein>
<accession>A0AA90P062</accession>
<organism evidence="1 2">
    <name type="scientific">Candidatus Endonucleibacter bathymodioli</name>
    <dbReference type="NCBI Taxonomy" id="539814"/>
    <lineage>
        <taxon>Bacteria</taxon>
        <taxon>Pseudomonadati</taxon>
        <taxon>Pseudomonadota</taxon>
        <taxon>Gammaproteobacteria</taxon>
        <taxon>Oceanospirillales</taxon>
        <taxon>Endozoicomonadaceae</taxon>
        <taxon>Candidatus Endonucleibacter</taxon>
    </lineage>
</organism>